<dbReference type="Proteomes" id="UP000663832">
    <property type="component" value="Unassembled WGS sequence"/>
</dbReference>
<dbReference type="PANTHER" id="PTHR46295">
    <property type="entry name" value="ENDOPLASMIC RETICULUM RESIDENT PROTEIN 44"/>
    <property type="match status" value="1"/>
</dbReference>
<keyword evidence="6" id="KW-1185">Reference proteome</keyword>
<accession>A0A815LU83</accession>
<dbReference type="GO" id="GO:0005793">
    <property type="term" value="C:endoplasmic reticulum-Golgi intermediate compartment"/>
    <property type="evidence" value="ECO:0007669"/>
    <property type="project" value="TreeGrafter"/>
</dbReference>
<organism evidence="5 6">
    <name type="scientific">Adineta steineri</name>
    <dbReference type="NCBI Taxonomy" id="433720"/>
    <lineage>
        <taxon>Eukaryota</taxon>
        <taxon>Metazoa</taxon>
        <taxon>Spiralia</taxon>
        <taxon>Gnathifera</taxon>
        <taxon>Rotifera</taxon>
        <taxon>Eurotatoria</taxon>
        <taxon>Bdelloidea</taxon>
        <taxon>Adinetida</taxon>
        <taxon>Adinetidae</taxon>
        <taxon>Adineta</taxon>
    </lineage>
</organism>
<dbReference type="SUPFAM" id="SSF52833">
    <property type="entry name" value="Thioredoxin-like"/>
    <property type="match status" value="3"/>
</dbReference>
<dbReference type="EMBL" id="CAJNOM010000384">
    <property type="protein sequence ID" value="CAF1407732.1"/>
    <property type="molecule type" value="Genomic_DNA"/>
</dbReference>
<proteinExistence type="predicted"/>
<evidence type="ECO:0000313" key="4">
    <source>
        <dbReference type="EMBL" id="CAF0852202.1"/>
    </source>
</evidence>
<dbReference type="EMBL" id="CAJNOI010000024">
    <property type="protein sequence ID" value="CAF0852202.1"/>
    <property type="molecule type" value="Genomic_DNA"/>
</dbReference>
<dbReference type="GO" id="GO:0003756">
    <property type="term" value="F:protein disulfide isomerase activity"/>
    <property type="evidence" value="ECO:0007669"/>
    <property type="project" value="TreeGrafter"/>
</dbReference>
<dbReference type="GO" id="GO:0005789">
    <property type="term" value="C:endoplasmic reticulum membrane"/>
    <property type="evidence" value="ECO:0007669"/>
    <property type="project" value="TreeGrafter"/>
</dbReference>
<reference evidence="5" key="1">
    <citation type="submission" date="2021-02" db="EMBL/GenBank/DDBJ databases">
        <authorList>
            <person name="Nowell W R."/>
        </authorList>
    </citation>
    <scope>NUCLEOTIDE SEQUENCE</scope>
</reference>
<dbReference type="InterPro" id="IPR052643">
    <property type="entry name" value="ERP44"/>
</dbReference>
<sequence>MWTNQLRSSLFLVFFYLTYVNGGAIQLTSSNIDSVLSSHDVVLVNFYANWCRFSQMLDPIYNELADKVAKEFPQHGLIAIGKVDSDADNAIAAKYHVNKYPTLKLIRHGLLTKREYRGARQVDAFMDFIRKQIVTEITKLSTPSDLFTLDTKKRYIVGHFDDENSDNYKMFMKIAGLLRDECHFVASVNKDDFKNERPLTDVIYYRPPQGLNEKDMYYMGGINEQEALLTWSREKCIPLVREITFANAEELTDEGLPFLILFHKSDDHESVVAFEREVAKQLMNERTNINCLHADGAQFLHPLQHLGKSMNDLPLIAIDSFKHMFLFPDINEMSKDGKLLQFVKDLHSEKLHRDFHNPPPATQPTTTTTISPNADGSESKSKHIPKTSSTANVDQPANNAKQFLNPGSHSSAPPESVFIHLSPNRQRYSFRDEL</sequence>
<feature type="region of interest" description="Disordered" evidence="1">
    <location>
        <begin position="352"/>
        <end position="420"/>
    </location>
</feature>
<dbReference type="OrthoDB" id="294696at2759"/>
<keyword evidence="2" id="KW-0732">Signal</keyword>
<evidence type="ECO:0000313" key="5">
    <source>
        <dbReference type="EMBL" id="CAF1407732.1"/>
    </source>
</evidence>
<feature type="domain" description="Thioredoxin" evidence="3">
    <location>
        <begin position="6"/>
        <end position="134"/>
    </location>
</feature>
<dbReference type="GO" id="GO:0006457">
    <property type="term" value="P:protein folding"/>
    <property type="evidence" value="ECO:0007669"/>
    <property type="project" value="TreeGrafter"/>
</dbReference>
<feature type="signal peptide" evidence="2">
    <location>
        <begin position="1"/>
        <end position="22"/>
    </location>
</feature>
<protein>
    <recommendedName>
        <fullName evidence="3">Thioredoxin domain-containing protein</fullName>
    </recommendedName>
</protein>
<dbReference type="Pfam" id="PF13848">
    <property type="entry name" value="Thioredoxin_6"/>
    <property type="match status" value="1"/>
</dbReference>
<dbReference type="Gene3D" id="3.40.30.10">
    <property type="entry name" value="Glutaredoxin"/>
    <property type="match status" value="3"/>
</dbReference>
<evidence type="ECO:0000256" key="2">
    <source>
        <dbReference type="SAM" id="SignalP"/>
    </source>
</evidence>
<gene>
    <name evidence="4" type="ORF">BJG266_LOCUS7904</name>
    <name evidence="5" type="ORF">QVE165_LOCUS37250</name>
</gene>
<dbReference type="Pfam" id="PF00085">
    <property type="entry name" value="Thioredoxin"/>
    <property type="match status" value="1"/>
</dbReference>
<dbReference type="PANTHER" id="PTHR46295:SF1">
    <property type="entry name" value="ENDOPLASMIC RETICULUM RESIDENT PROTEIN 44"/>
    <property type="match status" value="1"/>
</dbReference>
<dbReference type="InterPro" id="IPR013766">
    <property type="entry name" value="Thioredoxin_domain"/>
</dbReference>
<evidence type="ECO:0000313" key="6">
    <source>
        <dbReference type="Proteomes" id="UP000663832"/>
    </source>
</evidence>
<feature type="compositionally biased region" description="Polar residues" evidence="1">
    <location>
        <begin position="386"/>
        <end position="413"/>
    </location>
</feature>
<comment type="caution">
    <text evidence="5">The sequence shown here is derived from an EMBL/GenBank/DDBJ whole genome shotgun (WGS) entry which is preliminary data.</text>
</comment>
<dbReference type="PROSITE" id="PS51352">
    <property type="entry name" value="THIOREDOXIN_2"/>
    <property type="match status" value="1"/>
</dbReference>
<name>A0A815LU83_9BILA</name>
<dbReference type="AlphaFoldDB" id="A0A815LU83"/>
<dbReference type="InterPro" id="IPR036249">
    <property type="entry name" value="Thioredoxin-like_sf"/>
</dbReference>
<dbReference type="Proteomes" id="UP000663877">
    <property type="component" value="Unassembled WGS sequence"/>
</dbReference>
<evidence type="ECO:0000259" key="3">
    <source>
        <dbReference type="PROSITE" id="PS51352"/>
    </source>
</evidence>
<feature type="chain" id="PRO_5035605987" description="Thioredoxin domain-containing protein" evidence="2">
    <location>
        <begin position="23"/>
        <end position="434"/>
    </location>
</feature>
<evidence type="ECO:0000256" key="1">
    <source>
        <dbReference type="SAM" id="MobiDB-lite"/>
    </source>
</evidence>